<dbReference type="GO" id="GO:0030639">
    <property type="term" value="P:polyketide biosynthetic process"/>
    <property type="evidence" value="ECO:0007669"/>
    <property type="project" value="TreeGrafter"/>
</dbReference>
<dbReference type="RefSeq" id="WP_342672030.1">
    <property type="nucleotide sequence ID" value="NZ_FNGE01000033.1"/>
</dbReference>
<feature type="active site" description="Acyl-thioester intermediate" evidence="4">
    <location>
        <position position="160"/>
    </location>
</feature>
<dbReference type="Pfam" id="PF02797">
    <property type="entry name" value="Chal_sti_synt_C"/>
    <property type="match status" value="1"/>
</dbReference>
<dbReference type="PANTHER" id="PTHR11877:SF99">
    <property type="entry name" value="1,3,6,8-TETRAHYDROXYNAPHTHALENE SYNTHASE"/>
    <property type="match status" value="1"/>
</dbReference>
<feature type="domain" description="Chalcone/stilbene synthase N-terminal" evidence="5">
    <location>
        <begin position="88"/>
        <end position="221"/>
    </location>
</feature>
<name>A0A1G9NPS3_9RHOB</name>
<evidence type="ECO:0000256" key="3">
    <source>
        <dbReference type="ARBA" id="ARBA00023315"/>
    </source>
</evidence>
<dbReference type="GO" id="GO:0016747">
    <property type="term" value="F:acyltransferase activity, transferring groups other than amino-acyl groups"/>
    <property type="evidence" value="ECO:0007669"/>
    <property type="project" value="InterPro"/>
</dbReference>
<keyword evidence="3" id="KW-0012">Acyltransferase</keyword>
<dbReference type="InterPro" id="IPR016039">
    <property type="entry name" value="Thiolase-like"/>
</dbReference>
<dbReference type="AlphaFoldDB" id="A0A1G9NPS3"/>
<dbReference type="InterPro" id="IPR001099">
    <property type="entry name" value="Chalcone/stilbene_synt_N"/>
</dbReference>
<dbReference type="EMBL" id="FNGE01000033">
    <property type="protein sequence ID" value="SDL88588.1"/>
    <property type="molecule type" value="Genomic_DNA"/>
</dbReference>
<dbReference type="InterPro" id="IPR012328">
    <property type="entry name" value="Chalcone/stilbene_synt_C"/>
</dbReference>
<sequence length="364" mass="38361">MTVRPVLPDPLPSAVPHSSDTEVRLLGLSTALPPHVLRQTDVVARARELLAPRYPQFERIVSAFENAGIDQRASVVPMDWFGGPHGWKARNDAYLAGATALFRDAAEGALRTAGLRAGDIDTIVTISSTGVATPTLEARVAREMGFRPDVQRVPVFGLGCAGGVTGMAIARELAAARPGSRVLMVAVETCTLLFRMDRMDKADIIATALFGDGAAAAVLGSSAGDGPLVGRGVQHMWPETLDIMGWDVDDAGLGVIFDRSIPGFATENLAAAYAEMRPALGPEPIARMVCHPGGAKVVTAIEEALQLGPGTLDAEREVLRMAGNMSAPTVLFVLAEVLARRPEGRLMLSALGPGFTLSMLPLDL</sequence>
<dbReference type="PIRSF" id="PIRSF000451">
    <property type="entry name" value="PKS_III"/>
    <property type="match status" value="1"/>
</dbReference>
<gene>
    <name evidence="7" type="ORF">SAMN04487971_13317</name>
</gene>
<dbReference type="STRING" id="525640.SAMN04487971_13317"/>
<evidence type="ECO:0000259" key="5">
    <source>
        <dbReference type="Pfam" id="PF00195"/>
    </source>
</evidence>
<evidence type="ECO:0000313" key="8">
    <source>
        <dbReference type="Proteomes" id="UP000199555"/>
    </source>
</evidence>
<keyword evidence="8" id="KW-1185">Reference proteome</keyword>
<dbReference type="Proteomes" id="UP000199555">
    <property type="component" value="Unassembled WGS sequence"/>
</dbReference>
<protein>
    <submittedName>
        <fullName evidence="7">Alkylresorcinol/alkylpyrone synthase</fullName>
    </submittedName>
</protein>
<reference evidence="8" key="1">
    <citation type="submission" date="2016-10" db="EMBL/GenBank/DDBJ databases">
        <authorList>
            <person name="Varghese N."/>
            <person name="Submissions S."/>
        </authorList>
    </citation>
    <scope>NUCLEOTIDE SEQUENCE [LARGE SCALE GENOMIC DNA]</scope>
    <source>
        <strain evidence="8">CGMCC 1.7655</strain>
    </source>
</reference>
<feature type="domain" description="Chalcone/stilbene synthase C-terminal" evidence="6">
    <location>
        <begin position="233"/>
        <end position="339"/>
    </location>
</feature>
<dbReference type="PANTHER" id="PTHR11877">
    <property type="entry name" value="HYDROXYMETHYLGLUTARYL-COA SYNTHASE"/>
    <property type="match status" value="1"/>
</dbReference>
<evidence type="ECO:0000256" key="4">
    <source>
        <dbReference type="PIRSR" id="PIRSR000451-1"/>
    </source>
</evidence>
<evidence type="ECO:0000256" key="2">
    <source>
        <dbReference type="ARBA" id="ARBA00022679"/>
    </source>
</evidence>
<evidence type="ECO:0000256" key="1">
    <source>
        <dbReference type="ARBA" id="ARBA00005531"/>
    </source>
</evidence>
<dbReference type="Pfam" id="PF00195">
    <property type="entry name" value="Chal_sti_synt_N"/>
    <property type="match status" value="1"/>
</dbReference>
<evidence type="ECO:0000259" key="6">
    <source>
        <dbReference type="Pfam" id="PF02797"/>
    </source>
</evidence>
<dbReference type="Gene3D" id="3.40.47.10">
    <property type="match status" value="2"/>
</dbReference>
<evidence type="ECO:0000313" key="7">
    <source>
        <dbReference type="EMBL" id="SDL88588.1"/>
    </source>
</evidence>
<organism evidence="7 8">
    <name type="scientific">Paracoccus chinensis</name>
    <dbReference type="NCBI Taxonomy" id="525640"/>
    <lineage>
        <taxon>Bacteria</taxon>
        <taxon>Pseudomonadati</taxon>
        <taxon>Pseudomonadota</taxon>
        <taxon>Alphaproteobacteria</taxon>
        <taxon>Rhodobacterales</taxon>
        <taxon>Paracoccaceae</taxon>
        <taxon>Paracoccus</taxon>
    </lineage>
</organism>
<comment type="similarity">
    <text evidence="1">Belongs to the thiolase-like superfamily. Chalcone/stilbene synthases family.</text>
</comment>
<dbReference type="InterPro" id="IPR011141">
    <property type="entry name" value="Polyketide_synthase_type-III"/>
</dbReference>
<dbReference type="SUPFAM" id="SSF53901">
    <property type="entry name" value="Thiolase-like"/>
    <property type="match status" value="2"/>
</dbReference>
<accession>A0A1G9NPS3</accession>
<proteinExistence type="inferred from homology"/>
<keyword evidence="2" id="KW-0808">Transferase</keyword>
<dbReference type="CDD" id="cd00831">
    <property type="entry name" value="CHS_like"/>
    <property type="match status" value="1"/>
</dbReference>